<proteinExistence type="predicted"/>
<evidence type="ECO:0000313" key="3">
    <source>
        <dbReference type="Proteomes" id="UP000747110"/>
    </source>
</evidence>
<dbReference type="AlphaFoldDB" id="A0A8J4CT67"/>
<feature type="compositionally biased region" description="Low complexity" evidence="1">
    <location>
        <begin position="288"/>
        <end position="299"/>
    </location>
</feature>
<feature type="region of interest" description="Disordered" evidence="1">
    <location>
        <begin position="27"/>
        <end position="46"/>
    </location>
</feature>
<feature type="region of interest" description="Disordered" evidence="1">
    <location>
        <begin position="232"/>
        <end position="363"/>
    </location>
</feature>
<evidence type="ECO:0000313" key="2">
    <source>
        <dbReference type="EMBL" id="GIL89348.1"/>
    </source>
</evidence>
<organism evidence="2 3">
    <name type="scientific">Volvox reticuliferus</name>
    <dbReference type="NCBI Taxonomy" id="1737510"/>
    <lineage>
        <taxon>Eukaryota</taxon>
        <taxon>Viridiplantae</taxon>
        <taxon>Chlorophyta</taxon>
        <taxon>core chlorophytes</taxon>
        <taxon>Chlorophyceae</taxon>
        <taxon>CS clade</taxon>
        <taxon>Chlamydomonadales</taxon>
        <taxon>Volvocaceae</taxon>
        <taxon>Volvox</taxon>
    </lineage>
</organism>
<evidence type="ECO:0000256" key="1">
    <source>
        <dbReference type="SAM" id="MobiDB-lite"/>
    </source>
</evidence>
<dbReference type="EMBL" id="BNCP01000050">
    <property type="protein sequence ID" value="GIL89348.1"/>
    <property type="molecule type" value="Genomic_DNA"/>
</dbReference>
<dbReference type="Proteomes" id="UP000747110">
    <property type="component" value="Unassembled WGS sequence"/>
</dbReference>
<gene>
    <name evidence="2" type="ORF">Vretifemale_17174</name>
</gene>
<dbReference type="OrthoDB" id="414418at2759"/>
<accession>A0A8J4CT67</accession>
<feature type="compositionally biased region" description="Basic and acidic residues" evidence="1">
    <location>
        <begin position="255"/>
        <end position="270"/>
    </location>
</feature>
<protein>
    <submittedName>
        <fullName evidence="2">Uncharacterized protein</fullName>
    </submittedName>
</protein>
<name>A0A8J4CT67_9CHLO</name>
<sequence>MEGMRPLEQCGPCGFWQGLVVTVLPPPVDPTAPGGDRNVPTEPGMASALDGSDPADSVMQLTAAGGESGYAAESAISAGLPHVPSGATRDEAAYAQIAAEAQDIFPGDLCFVGPQQCEHLAHQPQDGELPFDKDEHPAVQAAGQVYCVPYSPESLEAAHVRYRAVLRCLMATAAITPDAATTHPLDADRTQGHPGNVDAGPACTTSLRHDEQKELRPWQALWRAGTLQSVGDAAATPTDDHVAGNILSLRTPSTAEKKPEGIRESGDDGGVHGLPGPAQGTMAGGTEATSRAQAATIAAGHHGDNTKSDVTCCRGNLDNGDEDSPRQPLERSANQLEPPPHGHTSPARQRRGQEQEQQPQQHTAKAVLVVTHGEAVACAATMVAPFVLVYEVRHTGFVVLESMWNEEGGEQHASGKAGFWEQSEADGSSDAAWELVPDPDGNHGVLWMSGVDD</sequence>
<keyword evidence="3" id="KW-1185">Reference proteome</keyword>
<reference evidence="2" key="1">
    <citation type="journal article" date="2021" name="Proc. Natl. Acad. Sci. U.S.A.">
        <title>Three genomes in the algal genus Volvox reveal the fate of a haploid sex-determining region after a transition to homothallism.</title>
        <authorList>
            <person name="Yamamoto K."/>
            <person name="Hamaji T."/>
            <person name="Kawai-Toyooka H."/>
            <person name="Matsuzaki R."/>
            <person name="Takahashi F."/>
            <person name="Nishimura Y."/>
            <person name="Kawachi M."/>
            <person name="Noguchi H."/>
            <person name="Minakuchi Y."/>
            <person name="Umen J.G."/>
            <person name="Toyoda A."/>
            <person name="Nozaki H."/>
        </authorList>
    </citation>
    <scope>NUCLEOTIDE SEQUENCE</scope>
    <source>
        <strain evidence="2">NIES-3786</strain>
    </source>
</reference>
<comment type="caution">
    <text evidence="2">The sequence shown here is derived from an EMBL/GenBank/DDBJ whole genome shotgun (WGS) entry which is preliminary data.</text>
</comment>